<evidence type="ECO:0000313" key="3">
    <source>
        <dbReference type="EMBL" id="PQV51088.1"/>
    </source>
</evidence>
<organism evidence="3 4">
    <name type="scientific">Jejuia pallidilutea</name>
    <dbReference type="NCBI Taxonomy" id="504487"/>
    <lineage>
        <taxon>Bacteria</taxon>
        <taxon>Pseudomonadati</taxon>
        <taxon>Bacteroidota</taxon>
        <taxon>Flavobacteriia</taxon>
        <taxon>Flavobacteriales</taxon>
        <taxon>Flavobacteriaceae</taxon>
        <taxon>Jejuia</taxon>
    </lineage>
</organism>
<sequence>MKTKLALLFSTIIVSFFASAQNTCNAYYPFKEGVTFEMTNYSKKGKKESAVEYHVSEINGNTATVKATVVDDKNKEITTTSYEVTCYGNTISIDFKSMINPDILKQYKDMDMDISGTNIELPNDLDIGKKLKDADMVMSINMGGITMNMTMDMVNRTVDAKESITTPAGTFNCFAISYESQVKMGIKTSFTIKEWIAEGVGVVKTESYNKKGKLMGYSELTSISQ</sequence>
<comment type="caution">
    <text evidence="3">The sequence shown here is derived from an EMBL/GenBank/DDBJ whole genome shotgun (WGS) entry which is preliminary data.</text>
</comment>
<dbReference type="EMBL" id="PVEO01000001">
    <property type="protein sequence ID" value="PQV51088.1"/>
    <property type="molecule type" value="Genomic_DNA"/>
</dbReference>
<reference evidence="3 4" key="1">
    <citation type="submission" date="2018-02" db="EMBL/GenBank/DDBJ databases">
        <title>Genomic Encyclopedia of Archaeal and Bacterial Type Strains, Phase II (KMG-II): from individual species to whole genera.</title>
        <authorList>
            <person name="Goeker M."/>
        </authorList>
    </citation>
    <scope>NUCLEOTIDE SEQUENCE [LARGE SCALE GENOMIC DNA]</scope>
    <source>
        <strain evidence="3 4">DSM 21165</strain>
    </source>
</reference>
<dbReference type="AlphaFoldDB" id="A0A362X2K2"/>
<dbReference type="Gene3D" id="2.40.360.20">
    <property type="match status" value="1"/>
</dbReference>
<proteinExistence type="predicted"/>
<dbReference type="Pfam" id="PF21347">
    <property type="entry name" value="DUF3108_like"/>
    <property type="match status" value="1"/>
</dbReference>
<name>A0A362X2K2_9FLAO</name>
<feature type="signal peptide" evidence="1">
    <location>
        <begin position="1"/>
        <end position="20"/>
    </location>
</feature>
<feature type="chain" id="PRO_5016678829" description="DUF3108 domain-containing protein" evidence="1">
    <location>
        <begin position="21"/>
        <end position="225"/>
    </location>
</feature>
<accession>A0A362X2K2</accession>
<dbReference type="RefSeq" id="WP_105472197.1">
    <property type="nucleotide sequence ID" value="NZ_PVEO01000001.1"/>
</dbReference>
<evidence type="ECO:0000259" key="2">
    <source>
        <dbReference type="Pfam" id="PF21347"/>
    </source>
</evidence>
<gene>
    <name evidence="3" type="ORF">CLV33_1016</name>
</gene>
<feature type="domain" description="DUF3108" evidence="2">
    <location>
        <begin position="31"/>
        <end position="220"/>
    </location>
</feature>
<dbReference type="InterPro" id="IPR049279">
    <property type="entry name" value="DUF3108-like"/>
</dbReference>
<dbReference type="Proteomes" id="UP000251545">
    <property type="component" value="Unassembled WGS sequence"/>
</dbReference>
<keyword evidence="1" id="KW-0732">Signal</keyword>
<evidence type="ECO:0000256" key="1">
    <source>
        <dbReference type="SAM" id="SignalP"/>
    </source>
</evidence>
<evidence type="ECO:0000313" key="4">
    <source>
        <dbReference type="Proteomes" id="UP000251545"/>
    </source>
</evidence>
<protein>
    <recommendedName>
        <fullName evidence="2">DUF3108 domain-containing protein</fullName>
    </recommendedName>
</protein>